<feature type="domain" description="S-adenosylmethionine synthetase N-terminal" evidence="13">
    <location>
        <begin position="6"/>
        <end position="101"/>
    </location>
</feature>
<keyword evidence="4 10" id="KW-0808">Transferase</keyword>
<feature type="region of interest" description="Flexible loop" evidence="10">
    <location>
        <begin position="100"/>
        <end position="110"/>
    </location>
</feature>
<dbReference type="CDD" id="cd18079">
    <property type="entry name" value="S-AdoMet_synt"/>
    <property type="match status" value="1"/>
</dbReference>
<accession>A0AB39UVU4</accession>
<comment type="catalytic activity">
    <reaction evidence="10">
        <text>L-methionine + ATP + H2O = S-adenosyl-L-methionine + phosphate + diphosphate</text>
        <dbReference type="Rhea" id="RHEA:21080"/>
        <dbReference type="ChEBI" id="CHEBI:15377"/>
        <dbReference type="ChEBI" id="CHEBI:30616"/>
        <dbReference type="ChEBI" id="CHEBI:33019"/>
        <dbReference type="ChEBI" id="CHEBI:43474"/>
        <dbReference type="ChEBI" id="CHEBI:57844"/>
        <dbReference type="ChEBI" id="CHEBI:59789"/>
        <dbReference type="EC" id="2.5.1.6"/>
    </reaction>
</comment>
<evidence type="ECO:0000256" key="8">
    <source>
        <dbReference type="ARBA" id="ARBA00022842"/>
    </source>
</evidence>
<feature type="binding site" evidence="10">
    <location>
        <position position="263"/>
    </location>
    <ligand>
        <name>ATP</name>
        <dbReference type="ChEBI" id="CHEBI:30616"/>
        <note>ligand shared between two neighboring subunits</note>
    </ligand>
</feature>
<feature type="binding site" description="in other chain" evidence="10">
    <location>
        <begin position="165"/>
        <end position="167"/>
    </location>
    <ligand>
        <name>ATP</name>
        <dbReference type="ChEBI" id="CHEBI:30616"/>
        <note>ligand shared between two neighboring subunits</note>
    </ligand>
</feature>
<feature type="binding site" description="in other chain" evidence="10">
    <location>
        <position position="271"/>
    </location>
    <ligand>
        <name>L-methionine</name>
        <dbReference type="ChEBI" id="CHEBI:57844"/>
        <note>ligand shared between two neighboring subunits</note>
    </ligand>
</feature>
<dbReference type="InterPro" id="IPR022636">
    <property type="entry name" value="S-AdoMet_synthetase_sfam"/>
</dbReference>
<keyword evidence="6 10" id="KW-0547">Nucleotide-binding</keyword>
<feature type="binding site" evidence="10">
    <location>
        <position position="240"/>
    </location>
    <ligand>
        <name>L-methionine</name>
        <dbReference type="ChEBI" id="CHEBI:57844"/>
        <note>ligand shared between two neighboring subunits</note>
    </ligand>
</feature>
<feature type="domain" description="S-adenosylmethionine synthetase central" evidence="14">
    <location>
        <begin position="116"/>
        <end position="232"/>
    </location>
</feature>
<dbReference type="EC" id="2.5.1.6" evidence="10"/>
<keyword evidence="9 10" id="KW-0630">Potassium</keyword>
<keyword evidence="8 10" id="KW-0460">Magnesium</keyword>
<comment type="caution">
    <text evidence="10">Lacks conserved residue(s) required for the propagation of feature annotation.</text>
</comment>
<dbReference type="InterPro" id="IPR022628">
    <property type="entry name" value="S-AdoMet_synt_N"/>
</dbReference>
<dbReference type="GO" id="GO:0000287">
    <property type="term" value="F:magnesium ion binding"/>
    <property type="evidence" value="ECO:0007669"/>
    <property type="project" value="UniProtKB-UniRule"/>
</dbReference>
<evidence type="ECO:0000256" key="10">
    <source>
        <dbReference type="HAMAP-Rule" id="MF_00086"/>
    </source>
</evidence>
<dbReference type="Gene3D" id="3.30.300.10">
    <property type="match status" value="3"/>
</dbReference>
<dbReference type="RefSeq" id="WP_369601321.1">
    <property type="nucleotide sequence ID" value="NZ_CP154858.1"/>
</dbReference>
<evidence type="ECO:0000313" key="16">
    <source>
        <dbReference type="EMBL" id="XDT72310.1"/>
    </source>
</evidence>
<keyword evidence="5 10" id="KW-0479">Metal-binding</keyword>
<evidence type="ECO:0000256" key="9">
    <source>
        <dbReference type="ARBA" id="ARBA00022958"/>
    </source>
</evidence>
<dbReference type="AlphaFoldDB" id="A0AB39UVU4"/>
<keyword evidence="7 10" id="KW-0067">ATP-binding</keyword>
<dbReference type="FunFam" id="3.30.300.10:FF:000004">
    <property type="entry name" value="S-adenosylmethionine synthase"/>
    <property type="match status" value="1"/>
</dbReference>
<feature type="binding site" evidence="10">
    <location>
        <position position="44"/>
    </location>
    <ligand>
        <name>K(+)</name>
        <dbReference type="ChEBI" id="CHEBI:29103"/>
    </ligand>
</feature>
<comment type="subunit">
    <text evidence="10">Homotetramer; dimer of dimers.</text>
</comment>
<dbReference type="InterPro" id="IPR022631">
    <property type="entry name" value="ADOMET_SYNTHASE_CS"/>
</dbReference>
<comment type="function">
    <text evidence="10">Catalyzes the formation of S-adenosylmethionine (AdoMet) from methionine and ATP. The overall synthetic reaction is composed of two sequential steps, AdoMet formation and the subsequent tripolyphosphate hydrolysis which occurs prior to release of AdoMet from the enzyme.</text>
</comment>
<feature type="domain" description="S-adenosylmethionine synthetase C-terminal" evidence="15">
    <location>
        <begin position="234"/>
        <end position="373"/>
    </location>
</feature>
<evidence type="ECO:0000256" key="7">
    <source>
        <dbReference type="ARBA" id="ARBA00022840"/>
    </source>
</evidence>
<reference evidence="16" key="1">
    <citation type="submission" date="2024-05" db="EMBL/GenBank/DDBJ databases">
        <title>Genome sequencing of novel strain.</title>
        <authorList>
            <person name="Ganbat D."/>
            <person name="Ganbat S."/>
            <person name="Lee S.-J."/>
        </authorList>
    </citation>
    <scope>NUCLEOTIDE SEQUENCE</scope>
    <source>
        <strain evidence="16">SMD15-11</strain>
    </source>
</reference>
<dbReference type="PANTHER" id="PTHR11964">
    <property type="entry name" value="S-ADENOSYLMETHIONINE SYNTHETASE"/>
    <property type="match status" value="1"/>
</dbReference>
<dbReference type="GO" id="GO:0005524">
    <property type="term" value="F:ATP binding"/>
    <property type="evidence" value="ECO:0007669"/>
    <property type="project" value="UniProtKB-UniRule"/>
</dbReference>
<dbReference type="PIRSF" id="PIRSF000497">
    <property type="entry name" value="MAT"/>
    <property type="match status" value="1"/>
</dbReference>
<keyword evidence="3 10" id="KW-0554">One-carbon metabolism</keyword>
<evidence type="ECO:0000256" key="3">
    <source>
        <dbReference type="ARBA" id="ARBA00022563"/>
    </source>
</evidence>
<dbReference type="GO" id="GO:0006556">
    <property type="term" value="P:S-adenosylmethionine biosynthetic process"/>
    <property type="evidence" value="ECO:0007669"/>
    <property type="project" value="UniProtKB-UniRule"/>
</dbReference>
<keyword evidence="10" id="KW-0963">Cytoplasm</keyword>
<evidence type="ECO:0000256" key="4">
    <source>
        <dbReference type="ARBA" id="ARBA00022679"/>
    </source>
</evidence>
<evidence type="ECO:0000256" key="6">
    <source>
        <dbReference type="ARBA" id="ARBA00022741"/>
    </source>
</evidence>
<dbReference type="InterPro" id="IPR022630">
    <property type="entry name" value="S-AdoMet_synt_C"/>
</dbReference>
<dbReference type="NCBIfam" id="TIGR01034">
    <property type="entry name" value="metK"/>
    <property type="match status" value="1"/>
</dbReference>
<feature type="binding site" description="in other chain" evidence="10">
    <location>
        <position position="16"/>
    </location>
    <ligand>
        <name>ATP</name>
        <dbReference type="ChEBI" id="CHEBI:30616"/>
        <note>ligand shared between two neighboring subunits</note>
    </ligand>
</feature>
<feature type="binding site" evidence="10">
    <location>
        <position position="18"/>
    </location>
    <ligand>
        <name>Mg(2+)</name>
        <dbReference type="ChEBI" id="CHEBI:18420"/>
    </ligand>
</feature>
<protein>
    <recommendedName>
        <fullName evidence="10">S-adenosylmethionine synthase</fullName>
        <shortName evidence="10">AdoMet synthase</shortName>
        <ecNumber evidence="10">2.5.1.6</ecNumber>
    </recommendedName>
    <alternativeName>
        <fullName evidence="10">MAT</fullName>
    </alternativeName>
    <alternativeName>
        <fullName evidence="10">Methionine adenosyltransferase</fullName>
    </alternativeName>
</protein>
<feature type="binding site" evidence="10">
    <location>
        <position position="240"/>
    </location>
    <ligand>
        <name>ATP</name>
        <dbReference type="ChEBI" id="CHEBI:30616"/>
        <note>ligand shared between two neighboring subunits</note>
    </ligand>
</feature>
<dbReference type="EMBL" id="CP154858">
    <property type="protein sequence ID" value="XDT72310.1"/>
    <property type="molecule type" value="Genomic_DNA"/>
</dbReference>
<dbReference type="PROSITE" id="PS00377">
    <property type="entry name" value="ADOMET_SYNTHASE_2"/>
    <property type="match status" value="1"/>
</dbReference>
<dbReference type="PROSITE" id="PS00376">
    <property type="entry name" value="ADOMET_SYNTHASE_1"/>
    <property type="match status" value="1"/>
</dbReference>
<dbReference type="HAMAP" id="MF_00086">
    <property type="entry name" value="S_AdoMet_synth1"/>
    <property type="match status" value="1"/>
</dbReference>
<evidence type="ECO:0000256" key="1">
    <source>
        <dbReference type="ARBA" id="ARBA00005224"/>
    </source>
</evidence>
<feature type="binding site" description="in other chain" evidence="10">
    <location>
        <position position="100"/>
    </location>
    <ligand>
        <name>L-methionine</name>
        <dbReference type="ChEBI" id="CHEBI:57844"/>
        <note>ligand shared between two neighboring subunits</note>
    </ligand>
</feature>
<dbReference type="GO" id="GO:0004478">
    <property type="term" value="F:methionine adenosyltransferase activity"/>
    <property type="evidence" value="ECO:0007669"/>
    <property type="project" value="UniProtKB-UniRule"/>
</dbReference>
<dbReference type="FunFam" id="3.30.300.10:FF:000003">
    <property type="entry name" value="S-adenosylmethionine synthase"/>
    <property type="match status" value="1"/>
</dbReference>
<organism evidence="16">
    <name type="scientific">Thermohahella caldifontis</name>
    <dbReference type="NCBI Taxonomy" id="3142973"/>
    <lineage>
        <taxon>Bacteria</taxon>
        <taxon>Pseudomonadati</taxon>
        <taxon>Pseudomonadota</taxon>
        <taxon>Gammaproteobacteria</taxon>
        <taxon>Oceanospirillales</taxon>
        <taxon>Hahellaceae</taxon>
        <taxon>Thermohahella</taxon>
    </lineage>
</organism>
<evidence type="ECO:0000259" key="14">
    <source>
        <dbReference type="Pfam" id="PF02772"/>
    </source>
</evidence>
<comment type="pathway">
    <text evidence="1 10">Amino-acid biosynthesis; S-adenosyl-L-methionine biosynthesis; S-adenosyl-L-methionine from L-methionine: step 1/1.</text>
</comment>
<comment type="similarity">
    <text evidence="2 10 12">Belongs to the AdoMet synthase family.</text>
</comment>
<feature type="binding site" description="in other chain" evidence="10">
    <location>
        <position position="57"/>
    </location>
    <ligand>
        <name>L-methionine</name>
        <dbReference type="ChEBI" id="CHEBI:57844"/>
        <note>ligand shared between two neighboring subunits</note>
    </ligand>
</feature>
<evidence type="ECO:0000256" key="2">
    <source>
        <dbReference type="ARBA" id="ARBA00009685"/>
    </source>
</evidence>
<dbReference type="InterPro" id="IPR002133">
    <property type="entry name" value="S-AdoMet_synthetase"/>
</dbReference>
<evidence type="ECO:0000256" key="12">
    <source>
        <dbReference type="RuleBase" id="RU004462"/>
    </source>
</evidence>
<evidence type="ECO:0000259" key="15">
    <source>
        <dbReference type="Pfam" id="PF02773"/>
    </source>
</evidence>
<dbReference type="InterPro" id="IPR022629">
    <property type="entry name" value="S-AdoMet_synt_central"/>
</dbReference>
<proteinExistence type="inferred from homology"/>
<comment type="cofactor">
    <cofactor evidence="10">
        <name>K(+)</name>
        <dbReference type="ChEBI" id="CHEBI:29103"/>
    </cofactor>
    <text evidence="10">Binds 1 potassium ion per subunit.</text>
</comment>
<dbReference type="Pfam" id="PF00438">
    <property type="entry name" value="S-AdoMet_synt_N"/>
    <property type="match status" value="1"/>
</dbReference>
<dbReference type="Pfam" id="PF02773">
    <property type="entry name" value="S-AdoMet_synt_C"/>
    <property type="match status" value="1"/>
</dbReference>
<name>A0AB39UVU4_9GAMM</name>
<sequence length="386" mass="42134">MSEYRIFTSESVSEGHPDKMADQISDAILDAIIKDDPNARVAVETMVKTGMAIIAGEVRTNTYVDLEDIVRQVILDIGYNSSDVGFDGASCAVLNAIGKQSGDIAMGVDEGDEKDLGAGDQGLMFGYATNETEVLMPAPIFYAHRLVQRQSELRKAKVLPWLRPDAKSQVTLRYENGQPVAVDAVVLSTQHSPDISQKHIREAVMDEIIKYVLPAEWLHKDTKFHINPTGQFVIGGPVGDCGLTGRKIIVDTYGGMARHGGGAFSGKDPSKVDRSAAYAGRYVAKNIVAAGLADRCEIQVSYAIGVSEPTSISINTFGTGRISDDKIADLVRKHFDLRPRGLIEMLDLRRPIYRPTAAYGHFGRTEDTFTWERTDKAEALRADAGI</sequence>
<dbReference type="KEGG" id="tcd:AAIA72_16170"/>
<evidence type="ECO:0000259" key="13">
    <source>
        <dbReference type="Pfam" id="PF00438"/>
    </source>
</evidence>
<comment type="subcellular location">
    <subcellularLocation>
        <location evidence="10 11">Cytoplasm</location>
    </subcellularLocation>
</comment>
<evidence type="ECO:0000256" key="11">
    <source>
        <dbReference type="RuleBase" id="RU000542"/>
    </source>
</evidence>
<feature type="binding site" evidence="10">
    <location>
        <position position="267"/>
    </location>
    <ligand>
        <name>ATP</name>
        <dbReference type="ChEBI" id="CHEBI:30616"/>
        <note>ligand shared between two neighboring subunits</note>
    </ligand>
</feature>
<gene>
    <name evidence="10 16" type="primary">metK</name>
    <name evidence="16" type="ORF">AAIA72_16170</name>
</gene>
<comment type="cofactor">
    <cofactor evidence="10">
        <name>Mg(2+)</name>
        <dbReference type="ChEBI" id="CHEBI:18420"/>
    </cofactor>
    <text evidence="10">Binds 2 divalent ions per subunit.</text>
</comment>
<dbReference type="SUPFAM" id="SSF55973">
    <property type="entry name" value="S-adenosylmethionine synthetase"/>
    <property type="match status" value="3"/>
</dbReference>
<feature type="binding site" description="in other chain" evidence="10">
    <location>
        <begin position="246"/>
        <end position="247"/>
    </location>
    <ligand>
        <name>ATP</name>
        <dbReference type="ChEBI" id="CHEBI:30616"/>
        <note>ligand shared between two neighboring subunits</note>
    </ligand>
</feature>
<dbReference type="GO" id="GO:0005737">
    <property type="term" value="C:cytoplasm"/>
    <property type="evidence" value="ECO:0007669"/>
    <property type="project" value="UniProtKB-SubCell"/>
</dbReference>
<evidence type="ECO:0000256" key="5">
    <source>
        <dbReference type="ARBA" id="ARBA00022723"/>
    </source>
</evidence>
<dbReference type="Pfam" id="PF02772">
    <property type="entry name" value="S-AdoMet_synt_M"/>
    <property type="match status" value="1"/>
</dbReference>
<dbReference type="GO" id="GO:0006730">
    <property type="term" value="P:one-carbon metabolic process"/>
    <property type="evidence" value="ECO:0007669"/>
    <property type="project" value="UniProtKB-KW"/>
</dbReference>